<dbReference type="Pfam" id="PF05338">
    <property type="entry name" value="DUF717"/>
    <property type="match status" value="1"/>
</dbReference>
<reference evidence="1" key="1">
    <citation type="submission" date="2020-01" db="EMBL/GenBank/DDBJ databases">
        <authorList>
            <person name="Rezuchova I."/>
            <person name="Hyblova M."/>
            <person name="Kudelova M."/>
            <person name="Bohmer M."/>
            <person name="Budis J."/>
            <person name="Szemes T."/>
        </authorList>
    </citation>
    <scope>NUCLEOTIDE SEQUENCE</scope>
    <source>
        <strain evidence="2">4556</strain>
        <strain evidence="1">72</strain>
    </source>
</reference>
<sequence>MSAPGCSVNKSKNLVTDQDLLDVVNFFNRPLHALIAEVSKTTSDLELVRSTTQGIENICLLLDLVGTECIKDASAAKTSV</sequence>
<dbReference type="InterPro" id="IPR008002">
    <property type="entry name" value="Herpes_Orf30"/>
</dbReference>
<evidence type="ECO:0000313" key="2">
    <source>
        <dbReference type="EMBL" id="QPD95872.1"/>
    </source>
</evidence>
<evidence type="ECO:0000313" key="1">
    <source>
        <dbReference type="EMBL" id="QPD95857.1"/>
    </source>
</evidence>
<gene>
    <name evidence="1" type="primary">GAMMAHV.ORF30</name>
</gene>
<name>A0A7S8MRK1_9BETA</name>
<dbReference type="EMBL" id="MN913973">
    <property type="protein sequence ID" value="QPD95857.1"/>
    <property type="molecule type" value="Genomic_DNA"/>
</dbReference>
<accession>A0A7S8MRK1</accession>
<dbReference type="EMBL" id="MN913974">
    <property type="protein sequence ID" value="QPD95872.1"/>
    <property type="molecule type" value="Genomic_DNA"/>
</dbReference>
<protein>
    <submittedName>
        <fullName evidence="1">Uncharacterized protein</fullName>
    </submittedName>
</protein>
<proteinExistence type="predicted"/>
<organism evidence="1">
    <name type="scientific">Murine herpesvirus</name>
    <dbReference type="NCBI Taxonomy" id="1431748"/>
    <lineage>
        <taxon>Viruses</taxon>
        <taxon>Duplodnaviria</taxon>
        <taxon>Heunggongvirae</taxon>
        <taxon>Peploviricota</taxon>
        <taxon>Herviviricetes</taxon>
        <taxon>Herpesvirales</taxon>
        <taxon>Orthoherpesviridae</taxon>
        <taxon>Betaherpesvirinae</taxon>
        <taxon>Muromegalovirus</taxon>
    </lineage>
</organism>